<accession>A0A7S4IKC4</accession>
<evidence type="ECO:0000256" key="5">
    <source>
        <dbReference type="RuleBase" id="RU000682"/>
    </source>
</evidence>
<dbReference type="Gene3D" id="1.10.10.60">
    <property type="entry name" value="Homeodomain-like"/>
    <property type="match status" value="1"/>
</dbReference>
<dbReference type="SUPFAM" id="SSF46689">
    <property type="entry name" value="Homeodomain-like"/>
    <property type="match status" value="1"/>
</dbReference>
<feature type="DNA-binding region" description="Homeobox" evidence="4">
    <location>
        <begin position="34"/>
        <end position="93"/>
    </location>
</feature>
<dbReference type="GO" id="GO:0000981">
    <property type="term" value="F:DNA-binding transcription factor activity, RNA polymerase II-specific"/>
    <property type="evidence" value="ECO:0007669"/>
    <property type="project" value="InterPro"/>
</dbReference>
<feature type="domain" description="Homeobox" evidence="7">
    <location>
        <begin position="32"/>
        <end position="92"/>
    </location>
</feature>
<dbReference type="AlphaFoldDB" id="A0A7S4IKC4"/>
<feature type="region of interest" description="Disordered" evidence="6">
    <location>
        <begin position="85"/>
        <end position="147"/>
    </location>
</feature>
<dbReference type="InterPro" id="IPR009057">
    <property type="entry name" value="Homeodomain-like_sf"/>
</dbReference>
<protein>
    <recommendedName>
        <fullName evidence="7">Homeobox domain-containing protein</fullName>
    </recommendedName>
</protein>
<dbReference type="InterPro" id="IPR001356">
    <property type="entry name" value="HD"/>
</dbReference>
<dbReference type="GO" id="GO:0030154">
    <property type="term" value="P:cell differentiation"/>
    <property type="evidence" value="ECO:0007669"/>
    <property type="project" value="TreeGrafter"/>
</dbReference>
<feature type="compositionally biased region" description="Polar residues" evidence="6">
    <location>
        <begin position="103"/>
        <end position="118"/>
    </location>
</feature>
<dbReference type="SMART" id="SM00389">
    <property type="entry name" value="HOX"/>
    <property type="match status" value="1"/>
</dbReference>
<dbReference type="EMBL" id="HBKP01019342">
    <property type="protein sequence ID" value="CAE2232095.1"/>
    <property type="molecule type" value="Transcribed_RNA"/>
</dbReference>
<dbReference type="InterPro" id="IPR017970">
    <property type="entry name" value="Homeobox_CS"/>
</dbReference>
<reference evidence="8" key="1">
    <citation type="submission" date="2021-01" db="EMBL/GenBank/DDBJ databases">
        <authorList>
            <person name="Corre E."/>
            <person name="Pelletier E."/>
            <person name="Niang G."/>
            <person name="Scheremetjew M."/>
            <person name="Finn R."/>
            <person name="Kale V."/>
            <person name="Holt S."/>
            <person name="Cochrane G."/>
            <person name="Meng A."/>
            <person name="Brown T."/>
            <person name="Cohen L."/>
        </authorList>
    </citation>
    <scope>NUCLEOTIDE SEQUENCE</scope>
    <source>
        <strain evidence="8">DIVA3 518/3/11/1/6</strain>
    </source>
</reference>
<proteinExistence type="predicted"/>
<name>A0A7S4IKC4_9EUKA</name>
<dbReference type="CDD" id="cd00086">
    <property type="entry name" value="homeodomain"/>
    <property type="match status" value="1"/>
</dbReference>
<dbReference type="GO" id="GO:0000978">
    <property type="term" value="F:RNA polymerase II cis-regulatory region sequence-specific DNA binding"/>
    <property type="evidence" value="ECO:0007669"/>
    <property type="project" value="TreeGrafter"/>
</dbReference>
<keyword evidence="2 4" id="KW-0371">Homeobox</keyword>
<evidence type="ECO:0000256" key="2">
    <source>
        <dbReference type="ARBA" id="ARBA00023155"/>
    </source>
</evidence>
<keyword evidence="1 4" id="KW-0238">DNA-binding</keyword>
<dbReference type="InterPro" id="IPR051000">
    <property type="entry name" value="Homeobox_DNA-bind_prot"/>
</dbReference>
<evidence type="ECO:0000256" key="3">
    <source>
        <dbReference type="ARBA" id="ARBA00023242"/>
    </source>
</evidence>
<organism evidence="8">
    <name type="scientific">Vannella robusta</name>
    <dbReference type="NCBI Taxonomy" id="1487602"/>
    <lineage>
        <taxon>Eukaryota</taxon>
        <taxon>Amoebozoa</taxon>
        <taxon>Discosea</taxon>
        <taxon>Flabellinia</taxon>
        <taxon>Vannellidae</taxon>
        <taxon>Vannella</taxon>
    </lineage>
</organism>
<dbReference type="Pfam" id="PF00046">
    <property type="entry name" value="Homeodomain"/>
    <property type="match status" value="1"/>
</dbReference>
<dbReference type="PROSITE" id="PS50071">
    <property type="entry name" value="HOMEOBOX_2"/>
    <property type="match status" value="1"/>
</dbReference>
<dbReference type="GO" id="GO:0005634">
    <property type="term" value="C:nucleus"/>
    <property type="evidence" value="ECO:0007669"/>
    <property type="project" value="UniProtKB-SubCell"/>
</dbReference>
<dbReference type="PANTHER" id="PTHR24324">
    <property type="entry name" value="HOMEOBOX PROTEIN HHEX"/>
    <property type="match status" value="1"/>
</dbReference>
<evidence type="ECO:0000313" key="8">
    <source>
        <dbReference type="EMBL" id="CAE2232095.1"/>
    </source>
</evidence>
<dbReference type="PROSITE" id="PS00027">
    <property type="entry name" value="HOMEOBOX_1"/>
    <property type="match status" value="1"/>
</dbReference>
<evidence type="ECO:0000259" key="7">
    <source>
        <dbReference type="PROSITE" id="PS50071"/>
    </source>
</evidence>
<comment type="subcellular location">
    <subcellularLocation>
        <location evidence="4 5">Nucleus</location>
    </subcellularLocation>
</comment>
<feature type="compositionally biased region" description="Basic and acidic residues" evidence="6">
    <location>
        <begin position="92"/>
        <end position="102"/>
    </location>
</feature>
<evidence type="ECO:0000256" key="1">
    <source>
        <dbReference type="ARBA" id="ARBA00023125"/>
    </source>
</evidence>
<gene>
    <name evidence="8" type="ORF">VSP0166_LOCUS13707</name>
</gene>
<sequence length="147" mass="16804">MGRNTFASSAFSDEEEREILRHANILLCLGGLEKKRKRQRTSPEQLLILETTFQHNRTPDFQTRTILSKQLGMTPRRIQIWFQNKRAKMKKQKQEGNTEHNFESNTTPTASSPANLSDDSPVGGDNNFSRSFPLPSDSLSMPSWLSH</sequence>
<keyword evidence="3 4" id="KW-0539">Nucleus</keyword>
<evidence type="ECO:0000256" key="4">
    <source>
        <dbReference type="PROSITE-ProRule" id="PRU00108"/>
    </source>
</evidence>
<dbReference type="PANTHER" id="PTHR24324:SF9">
    <property type="entry name" value="HOMEOBOX DOMAIN-CONTAINING PROTEIN"/>
    <property type="match status" value="1"/>
</dbReference>
<feature type="compositionally biased region" description="Polar residues" evidence="6">
    <location>
        <begin position="137"/>
        <end position="147"/>
    </location>
</feature>
<evidence type="ECO:0000256" key="6">
    <source>
        <dbReference type="SAM" id="MobiDB-lite"/>
    </source>
</evidence>